<dbReference type="Gene3D" id="2.40.160.60">
    <property type="entry name" value="Outer membrane protein transport protein (OMPP1/FadL/TodX)"/>
    <property type="match status" value="1"/>
</dbReference>
<reference evidence="2 3" key="1">
    <citation type="journal article" date="2018" name="ISME J.">
        <title>A methanotrophic archaeon couples anaerobic oxidation of methane to Fe(III) reduction.</title>
        <authorList>
            <person name="Cai C."/>
            <person name="Leu A.O."/>
            <person name="Xie G.J."/>
            <person name="Guo J."/>
            <person name="Feng Y."/>
            <person name="Zhao J.X."/>
            <person name="Tyson G.W."/>
            <person name="Yuan Z."/>
            <person name="Hu S."/>
        </authorList>
    </citation>
    <scope>NUCLEOTIDE SEQUENCE [LARGE SCALE GENOMIC DNA]</scope>
    <source>
        <strain evidence="2">FeB_12</strain>
    </source>
</reference>
<evidence type="ECO:0000313" key="3">
    <source>
        <dbReference type="Proteomes" id="UP000250918"/>
    </source>
</evidence>
<dbReference type="SUPFAM" id="SSF56935">
    <property type="entry name" value="Porins"/>
    <property type="match status" value="1"/>
</dbReference>
<dbReference type="NCBIfam" id="NF033709">
    <property type="entry name" value="PorV_fam"/>
    <property type="match status" value="1"/>
</dbReference>
<dbReference type="EMBL" id="PQAP01000109">
    <property type="protein sequence ID" value="PWB71575.1"/>
    <property type="molecule type" value="Genomic_DNA"/>
</dbReference>
<dbReference type="AlphaFoldDB" id="A0A855X0R5"/>
<dbReference type="InterPro" id="IPR019734">
    <property type="entry name" value="TPR_rpt"/>
</dbReference>
<protein>
    <recommendedName>
        <fullName evidence="4">PorV/PorQ family protein</fullName>
    </recommendedName>
</protein>
<feature type="non-terminal residue" evidence="2">
    <location>
        <position position="519"/>
    </location>
</feature>
<evidence type="ECO:0000256" key="1">
    <source>
        <dbReference type="SAM" id="Coils"/>
    </source>
</evidence>
<dbReference type="SUPFAM" id="SSF48452">
    <property type="entry name" value="TPR-like"/>
    <property type="match status" value="1"/>
</dbReference>
<gene>
    <name evidence="2" type="ORF">C3F09_07570</name>
</gene>
<dbReference type="Gene3D" id="1.25.40.10">
    <property type="entry name" value="Tetratricopeptide repeat domain"/>
    <property type="match status" value="1"/>
</dbReference>
<proteinExistence type="predicted"/>
<organism evidence="2 3">
    <name type="scientific">candidate division GN15 bacterium</name>
    <dbReference type="NCBI Taxonomy" id="2072418"/>
    <lineage>
        <taxon>Bacteria</taxon>
        <taxon>candidate division GN15</taxon>
    </lineage>
</organism>
<dbReference type="SMART" id="SM00028">
    <property type="entry name" value="TPR"/>
    <property type="match status" value="3"/>
</dbReference>
<comment type="caution">
    <text evidence="2">The sequence shown here is derived from an EMBL/GenBank/DDBJ whole genome shotgun (WGS) entry which is preliminary data.</text>
</comment>
<sequence>MNAFGRLVIIAVLAVSARAYSSDSGNGGRESLFSLGSGAASLGMGGAFTAMGRDASTVYYNPAGLPWLNYQEFTAMHATLFDGTLYDAASWGVPLIGVGGLGASFMRVGTGDIIRRANFVNEGTFRYATWQFLIGYGRKLNNAVSVGGTFKIVNQSLDNQSDYGLGADLGMQALVYRGLRLGLAARNVAPPMLQLDSTSDQMPLVLVVGLSVQQVRLSDFIGAAAAFDLEKTASHPYAVRTGIEFTLGRTLALRGGYDRTNFSFGAGVFAGRLKFDYAYKIMDEIEDSHRLSLSLLLGPSIATQLERRELEAQRRSTRMYEDERKRQMTANRQKADEFYRELRLDSALTYYQRALAFDEKNQEIIGTIAAIENIQRIKAEEEARIRAAEQEQQQTLRAYFDQASFLYDHKYYPAALDLLNLIFEIDPDNADARELKGKIEAAESAEIVTARNQCVTAEREGRLLDAVDACNRVLELAPGDSVALQTRQQISTRMDVTQLLRRGIDLYNQNRMAEARRQF</sequence>
<accession>A0A855X0R5</accession>
<dbReference type="InterPro" id="IPR011990">
    <property type="entry name" value="TPR-like_helical_dom_sf"/>
</dbReference>
<feature type="coiled-coil region" evidence="1">
    <location>
        <begin position="371"/>
        <end position="398"/>
    </location>
</feature>
<dbReference type="Proteomes" id="UP000250918">
    <property type="component" value="Unassembled WGS sequence"/>
</dbReference>
<name>A0A855X0R5_9BACT</name>
<keyword evidence="1" id="KW-0175">Coiled coil</keyword>
<evidence type="ECO:0008006" key="4">
    <source>
        <dbReference type="Google" id="ProtNLM"/>
    </source>
</evidence>
<evidence type="ECO:0000313" key="2">
    <source>
        <dbReference type="EMBL" id="PWB71575.1"/>
    </source>
</evidence>